<dbReference type="Pfam" id="PF03107">
    <property type="entry name" value="C1_2"/>
    <property type="match status" value="2"/>
</dbReference>
<keyword evidence="4" id="KW-1185">Reference proteome</keyword>
<dbReference type="PANTHER" id="PTHR46288:SF63">
    <property type="entry name" value="DC1 DOMAIN-CONTAINING PROTEIN"/>
    <property type="match status" value="1"/>
</dbReference>
<name>A0A5D2ZN11_GOSMU</name>
<gene>
    <name evidence="3" type="ORF">E1A91_A04G038100v1</name>
</gene>
<proteinExistence type="predicted"/>
<accession>A0A5D2ZN11</accession>
<feature type="domain" description="DC1" evidence="2">
    <location>
        <begin position="157"/>
        <end position="203"/>
    </location>
</feature>
<dbReference type="InterPro" id="IPR046349">
    <property type="entry name" value="C1-like_sf"/>
</dbReference>
<dbReference type="InterPro" id="IPR004146">
    <property type="entry name" value="DC1"/>
</dbReference>
<evidence type="ECO:0000256" key="1">
    <source>
        <dbReference type="ARBA" id="ARBA00022737"/>
    </source>
</evidence>
<protein>
    <recommendedName>
        <fullName evidence="2">DC1 domain-containing protein</fullName>
    </recommendedName>
</protein>
<dbReference type="EMBL" id="CM017639">
    <property type="protein sequence ID" value="TYJ39036.1"/>
    <property type="molecule type" value="Genomic_DNA"/>
</dbReference>
<organism evidence="3 4">
    <name type="scientific">Gossypium mustelinum</name>
    <name type="common">Cotton</name>
    <name type="synonym">Gossypium caicoense</name>
    <dbReference type="NCBI Taxonomy" id="34275"/>
    <lineage>
        <taxon>Eukaryota</taxon>
        <taxon>Viridiplantae</taxon>
        <taxon>Streptophyta</taxon>
        <taxon>Embryophyta</taxon>
        <taxon>Tracheophyta</taxon>
        <taxon>Spermatophyta</taxon>
        <taxon>Magnoliopsida</taxon>
        <taxon>eudicotyledons</taxon>
        <taxon>Gunneridae</taxon>
        <taxon>Pentapetalae</taxon>
        <taxon>rosids</taxon>
        <taxon>malvids</taxon>
        <taxon>Malvales</taxon>
        <taxon>Malvaceae</taxon>
        <taxon>Malvoideae</taxon>
        <taxon>Gossypium</taxon>
    </lineage>
</organism>
<dbReference type="PANTHER" id="PTHR46288">
    <property type="entry name" value="PHORBOL-ESTER/DAG-TYPE DOMAIN-CONTAINING PROTEIN"/>
    <property type="match status" value="1"/>
</dbReference>
<dbReference type="SUPFAM" id="SSF57889">
    <property type="entry name" value="Cysteine-rich domain"/>
    <property type="match status" value="2"/>
</dbReference>
<evidence type="ECO:0000259" key="2">
    <source>
        <dbReference type="Pfam" id="PF03107"/>
    </source>
</evidence>
<feature type="domain" description="DC1" evidence="2">
    <location>
        <begin position="213"/>
        <end position="262"/>
    </location>
</feature>
<sequence>MRPTDTNLKEFRSTLLTPNASLPKTLQPNCWIRSQKGIPLTCMLCLCITFISHSLSRGKASFAKGARNPFQVLCINAWRAMNTFSTNLADLEVVRQSCPKNLRASKEATEYEIRPEKQKRCETCELNNKDFSVSCRDCIFKTNMEGKFLPLIINHGSHPHPLNLIMMPTSYDYKFRCCGCGELGKSISYRCYDCNFNLHVGCVLLEPTASSSRHRHSLTLVYDSLEDTYWDNNICGFCNNERNRDHWFYYCSTCEIVAHIGCFVVD</sequence>
<dbReference type="Proteomes" id="UP000323597">
    <property type="component" value="Chromosome A04"/>
</dbReference>
<evidence type="ECO:0000313" key="3">
    <source>
        <dbReference type="EMBL" id="TYJ39036.1"/>
    </source>
</evidence>
<keyword evidence="1" id="KW-0677">Repeat</keyword>
<evidence type="ECO:0000313" key="4">
    <source>
        <dbReference type="Proteomes" id="UP000323597"/>
    </source>
</evidence>
<reference evidence="3 4" key="1">
    <citation type="submission" date="2019-07" db="EMBL/GenBank/DDBJ databases">
        <title>WGS assembly of Gossypium mustelinum.</title>
        <authorList>
            <person name="Chen Z.J."/>
            <person name="Sreedasyam A."/>
            <person name="Ando A."/>
            <person name="Song Q."/>
            <person name="De L."/>
            <person name="Hulse-Kemp A."/>
            <person name="Ding M."/>
            <person name="Ye W."/>
            <person name="Kirkbride R."/>
            <person name="Jenkins J."/>
            <person name="Plott C."/>
            <person name="Lovell J."/>
            <person name="Lin Y.-M."/>
            <person name="Vaughn R."/>
            <person name="Liu B."/>
            <person name="Li W."/>
            <person name="Simpson S."/>
            <person name="Scheffler B."/>
            <person name="Saski C."/>
            <person name="Grover C."/>
            <person name="Hu G."/>
            <person name="Conover J."/>
            <person name="Carlson J."/>
            <person name="Shu S."/>
            <person name="Boston L."/>
            <person name="Williams M."/>
            <person name="Peterson D."/>
            <person name="Mcgee K."/>
            <person name="Jones D."/>
            <person name="Wendel J."/>
            <person name="Stelly D."/>
            <person name="Grimwood J."/>
            <person name="Schmutz J."/>
        </authorList>
    </citation>
    <scope>NUCLEOTIDE SEQUENCE [LARGE SCALE GENOMIC DNA]</scope>
    <source>
        <strain evidence="3">1408120.09</strain>
    </source>
</reference>
<dbReference type="AlphaFoldDB" id="A0A5D2ZN11"/>